<evidence type="ECO:0000256" key="5">
    <source>
        <dbReference type="ARBA" id="ARBA00022776"/>
    </source>
</evidence>
<evidence type="ECO:0000313" key="13">
    <source>
        <dbReference type="Proteomes" id="UP000028828"/>
    </source>
</evidence>
<dbReference type="GO" id="GO:0051301">
    <property type="term" value="P:cell division"/>
    <property type="evidence" value="ECO:0007669"/>
    <property type="project" value="UniProtKB-KW"/>
</dbReference>
<dbReference type="AlphaFoldDB" id="A0A086JC67"/>
<keyword evidence="7" id="KW-0862">Zinc</keyword>
<dbReference type="CDD" id="cd16456">
    <property type="entry name" value="RING-H2_APC11"/>
    <property type="match status" value="1"/>
</dbReference>
<evidence type="ECO:0000259" key="11">
    <source>
        <dbReference type="PROSITE" id="PS50089"/>
    </source>
</evidence>
<keyword evidence="5" id="KW-0498">Mitosis</keyword>
<name>A0A086JC67_TOXGO</name>
<dbReference type="InterPro" id="IPR001841">
    <property type="entry name" value="Znf_RING"/>
</dbReference>
<evidence type="ECO:0000256" key="3">
    <source>
        <dbReference type="ARBA" id="ARBA00022723"/>
    </source>
</evidence>
<evidence type="ECO:0000256" key="2">
    <source>
        <dbReference type="ARBA" id="ARBA00022618"/>
    </source>
</evidence>
<evidence type="ECO:0000256" key="7">
    <source>
        <dbReference type="ARBA" id="ARBA00022833"/>
    </source>
</evidence>
<dbReference type="GO" id="GO:0031145">
    <property type="term" value="P:anaphase-promoting complex-dependent catabolic process"/>
    <property type="evidence" value="ECO:0007669"/>
    <property type="project" value="InterPro"/>
</dbReference>
<keyword evidence="6" id="KW-0833">Ubl conjugation pathway</keyword>
<comment type="caution">
    <text evidence="12">The sequence shown here is derived from an EMBL/GenBank/DDBJ whole genome shotgun (WGS) entry which is preliminary data.</text>
</comment>
<evidence type="ECO:0000256" key="9">
    <source>
        <dbReference type="PROSITE-ProRule" id="PRU00175"/>
    </source>
</evidence>
<evidence type="ECO:0000256" key="1">
    <source>
        <dbReference type="ARBA" id="ARBA00013928"/>
    </source>
</evidence>
<dbReference type="SUPFAM" id="SSF57850">
    <property type="entry name" value="RING/U-box"/>
    <property type="match status" value="1"/>
</dbReference>
<dbReference type="PROSITE" id="PS50089">
    <property type="entry name" value="ZF_RING_2"/>
    <property type="match status" value="1"/>
</dbReference>
<protein>
    <recommendedName>
        <fullName evidence="1">Anaphase-promoting complex subunit 11</fullName>
    </recommendedName>
</protein>
<evidence type="ECO:0000256" key="6">
    <source>
        <dbReference type="ARBA" id="ARBA00022786"/>
    </source>
</evidence>
<reference evidence="12 13" key="1">
    <citation type="submission" date="2014-03" db="EMBL/GenBank/DDBJ databases">
        <authorList>
            <person name="Sibley D."/>
            <person name="Venepally P."/>
            <person name="Karamycheva S."/>
            <person name="Hadjithomas M."/>
            <person name="Khan A."/>
            <person name="Brunk B."/>
            <person name="Roos D."/>
            <person name="Caler E."/>
            <person name="Lorenzi H."/>
        </authorList>
    </citation>
    <scope>NUCLEOTIDE SEQUENCE [LARGE SCALE GENOMIC DNA]</scope>
    <source>
        <strain evidence="13">p89</strain>
    </source>
</reference>
<accession>A0A086JC67</accession>
<dbReference type="Proteomes" id="UP000028828">
    <property type="component" value="Unassembled WGS sequence"/>
</dbReference>
<dbReference type="Pfam" id="PF12861">
    <property type="entry name" value="zf-ANAPC11"/>
    <property type="match status" value="1"/>
</dbReference>
<dbReference type="InterPro" id="IPR051031">
    <property type="entry name" value="RING-box_E3_Ubiquitin_Ligase"/>
</dbReference>
<keyword evidence="4 9" id="KW-0863">Zinc-finger</keyword>
<dbReference type="InterPro" id="IPR024991">
    <property type="entry name" value="RING-H2_APC11"/>
</dbReference>
<evidence type="ECO:0000313" key="12">
    <source>
        <dbReference type="EMBL" id="KFG29735.1"/>
    </source>
</evidence>
<dbReference type="EMBL" id="AEYI02002131">
    <property type="protein sequence ID" value="KFG29735.1"/>
    <property type="molecule type" value="Genomic_DNA"/>
</dbReference>
<dbReference type="GO" id="GO:0061630">
    <property type="term" value="F:ubiquitin protein ligase activity"/>
    <property type="evidence" value="ECO:0007669"/>
    <property type="project" value="InterPro"/>
</dbReference>
<evidence type="ECO:0000256" key="10">
    <source>
        <dbReference type="SAM" id="MobiDB-lite"/>
    </source>
</evidence>
<dbReference type="VEuPathDB" id="ToxoDB:TGP89_267520"/>
<sequence length="144" mass="15656">MESASPEAADKRQFPAGSANDLLLLRAASLSPHSRVRVRHVHFVGGWRWAGVPPDEKCGICSNAFEVHCSACDRPGEACPPAFGACGHVFHLHCIGTWLSREDALRESQANCPLCRRPWRFKTANEASSSESDMQQNGLLGSPS</sequence>
<dbReference type="GO" id="GO:0008270">
    <property type="term" value="F:zinc ion binding"/>
    <property type="evidence" value="ECO:0007669"/>
    <property type="project" value="UniProtKB-KW"/>
</dbReference>
<dbReference type="GO" id="GO:0097602">
    <property type="term" value="F:cullin family protein binding"/>
    <property type="evidence" value="ECO:0007669"/>
    <property type="project" value="InterPro"/>
</dbReference>
<evidence type="ECO:0000256" key="8">
    <source>
        <dbReference type="ARBA" id="ARBA00023306"/>
    </source>
</evidence>
<dbReference type="OrthoDB" id="1681166at2759"/>
<keyword evidence="3" id="KW-0479">Metal-binding</keyword>
<dbReference type="InterPro" id="IPR013083">
    <property type="entry name" value="Znf_RING/FYVE/PHD"/>
</dbReference>
<proteinExistence type="predicted"/>
<gene>
    <name evidence="12" type="ORF">TGP89_267520</name>
</gene>
<dbReference type="Gene3D" id="3.30.40.10">
    <property type="entry name" value="Zinc/RING finger domain, C3HC4 (zinc finger)"/>
    <property type="match status" value="1"/>
</dbReference>
<organism evidence="12 13">
    <name type="scientific">Toxoplasma gondii p89</name>
    <dbReference type="NCBI Taxonomy" id="943119"/>
    <lineage>
        <taxon>Eukaryota</taxon>
        <taxon>Sar</taxon>
        <taxon>Alveolata</taxon>
        <taxon>Apicomplexa</taxon>
        <taxon>Conoidasida</taxon>
        <taxon>Coccidia</taxon>
        <taxon>Eucoccidiorida</taxon>
        <taxon>Eimeriorina</taxon>
        <taxon>Sarcocystidae</taxon>
        <taxon>Toxoplasma</taxon>
    </lineage>
</organism>
<feature type="region of interest" description="Disordered" evidence="10">
    <location>
        <begin position="125"/>
        <end position="144"/>
    </location>
</feature>
<feature type="domain" description="RING-type" evidence="11">
    <location>
        <begin position="69"/>
        <end position="116"/>
    </location>
</feature>
<dbReference type="GO" id="GO:0005680">
    <property type="term" value="C:anaphase-promoting complex"/>
    <property type="evidence" value="ECO:0007669"/>
    <property type="project" value="InterPro"/>
</dbReference>
<keyword evidence="8" id="KW-0131">Cell cycle</keyword>
<keyword evidence="2" id="KW-0132">Cell division</keyword>
<dbReference type="PANTHER" id="PTHR11210">
    <property type="entry name" value="RING BOX"/>
    <property type="match status" value="1"/>
</dbReference>
<evidence type="ECO:0000256" key="4">
    <source>
        <dbReference type="ARBA" id="ARBA00022771"/>
    </source>
</evidence>